<dbReference type="EMBL" id="UAPV01000001">
    <property type="protein sequence ID" value="SPT70197.1"/>
    <property type="molecule type" value="Genomic_DNA"/>
</dbReference>
<sequence>MGNYFFNDNFITNSKAYKAGRRCANSNPLNSRLYKDLSKCAICCDNNADKSRSINKGFHKNIFEIFAVDYHEKH</sequence>
<dbReference type="AlphaFoldDB" id="A0A2X0WIC4"/>
<dbReference type="RefSeq" id="WP_113744294.1">
    <property type="nucleotide sequence ID" value="NZ_UAPU01000005.1"/>
</dbReference>
<reference evidence="1 2" key="1">
    <citation type="submission" date="2018-06" db="EMBL/GenBank/DDBJ databases">
        <authorList>
            <consortium name="Pathogen Informatics"/>
            <person name="Doyle S."/>
        </authorList>
    </citation>
    <scope>NUCLEOTIDE SEQUENCE [LARGE SCALE GENOMIC DNA]</scope>
    <source>
        <strain evidence="1 2">NCTC13093</strain>
    </source>
</reference>
<protein>
    <submittedName>
        <fullName evidence="1">Uncharacterized protein</fullName>
    </submittedName>
</protein>
<evidence type="ECO:0000313" key="2">
    <source>
        <dbReference type="Proteomes" id="UP000250086"/>
    </source>
</evidence>
<organism evidence="1 2">
    <name type="scientific">Anaerobiospirillum thomasii</name>
    <dbReference type="NCBI Taxonomy" id="179995"/>
    <lineage>
        <taxon>Bacteria</taxon>
        <taxon>Pseudomonadati</taxon>
        <taxon>Pseudomonadota</taxon>
        <taxon>Gammaproteobacteria</taxon>
        <taxon>Aeromonadales</taxon>
        <taxon>Succinivibrionaceae</taxon>
        <taxon>Anaerobiospirillum</taxon>
    </lineage>
</organism>
<accession>A0A2X0WIC4</accession>
<name>A0A2X0WIC4_9GAMM</name>
<gene>
    <name evidence="1" type="ORF">NCTC13093_01602</name>
</gene>
<proteinExistence type="predicted"/>
<dbReference type="Proteomes" id="UP000250086">
    <property type="component" value="Unassembled WGS sequence"/>
</dbReference>
<keyword evidence="2" id="KW-1185">Reference proteome</keyword>
<evidence type="ECO:0000313" key="1">
    <source>
        <dbReference type="EMBL" id="SPT70197.1"/>
    </source>
</evidence>